<dbReference type="Proteomes" id="UP000277671">
    <property type="component" value="Unassembled WGS sequence"/>
</dbReference>
<accession>A0A495JI19</accession>
<dbReference type="EMBL" id="RBKT01000001">
    <property type="protein sequence ID" value="RKR88395.1"/>
    <property type="molecule type" value="Genomic_DNA"/>
</dbReference>
<dbReference type="UniPathway" id="UPA00275">
    <property type="reaction ID" value="UER00401"/>
</dbReference>
<gene>
    <name evidence="6" type="ORF">BDK92_2716</name>
</gene>
<dbReference type="InterPro" id="IPR002125">
    <property type="entry name" value="CMP_dCMP_dom"/>
</dbReference>
<dbReference type="SUPFAM" id="SSF53927">
    <property type="entry name" value="Cytidine deaminase-like"/>
    <property type="match status" value="1"/>
</dbReference>
<dbReference type="GO" id="GO:0008835">
    <property type="term" value="F:diaminohydroxyphosphoribosylaminopyrimidine deaminase activity"/>
    <property type="evidence" value="ECO:0007669"/>
    <property type="project" value="UniProtKB-EC"/>
</dbReference>
<dbReference type="Pfam" id="PF00383">
    <property type="entry name" value="dCMP_cyt_deam_1"/>
    <property type="match status" value="1"/>
</dbReference>
<dbReference type="InterPro" id="IPR016193">
    <property type="entry name" value="Cytidine_deaminase-like"/>
</dbReference>
<feature type="domain" description="CMP/dCMP-type deaminase" evidence="5">
    <location>
        <begin position="4"/>
        <end position="138"/>
    </location>
</feature>
<dbReference type="EC" id="3.5.4.26" evidence="2"/>
<evidence type="ECO:0000256" key="3">
    <source>
        <dbReference type="ARBA" id="ARBA00022723"/>
    </source>
</evidence>
<protein>
    <recommendedName>
        <fullName evidence="2">diaminohydroxyphosphoribosylaminopyrimidine deaminase</fullName>
        <ecNumber evidence="2">3.5.4.26</ecNumber>
    </recommendedName>
</protein>
<keyword evidence="7" id="KW-1185">Reference proteome</keyword>
<dbReference type="AlphaFoldDB" id="A0A495JI19"/>
<keyword evidence="3" id="KW-0479">Metal-binding</keyword>
<keyword evidence="4" id="KW-0862">Zinc</keyword>
<dbReference type="InterPro" id="IPR004794">
    <property type="entry name" value="Eubact_RibD"/>
</dbReference>
<name>A0A495JI19_9ACTN</name>
<evidence type="ECO:0000256" key="2">
    <source>
        <dbReference type="ARBA" id="ARBA00012766"/>
    </source>
</evidence>
<dbReference type="RefSeq" id="WP_121157022.1">
    <property type="nucleotide sequence ID" value="NZ_RBKT01000001.1"/>
</dbReference>
<evidence type="ECO:0000313" key="6">
    <source>
        <dbReference type="EMBL" id="RKR88395.1"/>
    </source>
</evidence>
<organism evidence="6 7">
    <name type="scientific">Micromonospora pisi</name>
    <dbReference type="NCBI Taxonomy" id="589240"/>
    <lineage>
        <taxon>Bacteria</taxon>
        <taxon>Bacillati</taxon>
        <taxon>Actinomycetota</taxon>
        <taxon>Actinomycetes</taxon>
        <taxon>Micromonosporales</taxon>
        <taxon>Micromonosporaceae</taxon>
        <taxon>Micromonospora</taxon>
    </lineage>
</organism>
<comment type="pathway">
    <text evidence="1">Cofactor biosynthesis; riboflavin biosynthesis; 5-amino-6-(D-ribitylamino)uracil from GTP: step 2/4.</text>
</comment>
<dbReference type="NCBIfam" id="TIGR00326">
    <property type="entry name" value="eubact_ribD"/>
    <property type="match status" value="1"/>
</dbReference>
<evidence type="ECO:0000259" key="5">
    <source>
        <dbReference type="PROSITE" id="PS51747"/>
    </source>
</evidence>
<dbReference type="PROSITE" id="PS51747">
    <property type="entry name" value="CYT_DCMP_DEAMINASES_2"/>
    <property type="match status" value="1"/>
</dbReference>
<dbReference type="Gene3D" id="3.40.140.10">
    <property type="entry name" value="Cytidine Deaminase, domain 2"/>
    <property type="match status" value="1"/>
</dbReference>
<reference evidence="6 7" key="1">
    <citation type="submission" date="2018-10" db="EMBL/GenBank/DDBJ databases">
        <title>Sequencing the genomes of 1000 actinobacteria strains.</title>
        <authorList>
            <person name="Klenk H.-P."/>
        </authorList>
    </citation>
    <scope>NUCLEOTIDE SEQUENCE [LARGE SCALE GENOMIC DNA]</scope>
    <source>
        <strain evidence="6 7">DSM 45175</strain>
    </source>
</reference>
<evidence type="ECO:0000256" key="1">
    <source>
        <dbReference type="ARBA" id="ARBA00004882"/>
    </source>
</evidence>
<dbReference type="GO" id="GO:0008270">
    <property type="term" value="F:zinc ion binding"/>
    <property type="evidence" value="ECO:0007669"/>
    <property type="project" value="InterPro"/>
</dbReference>
<comment type="caution">
    <text evidence="6">The sequence shown here is derived from an EMBL/GenBank/DDBJ whole genome shotgun (WGS) entry which is preliminary data.</text>
</comment>
<dbReference type="CDD" id="cd01284">
    <property type="entry name" value="Riboflavin_deaminase-reductase"/>
    <property type="match status" value="1"/>
</dbReference>
<evidence type="ECO:0000313" key="7">
    <source>
        <dbReference type="Proteomes" id="UP000277671"/>
    </source>
</evidence>
<evidence type="ECO:0000256" key="4">
    <source>
        <dbReference type="ARBA" id="ARBA00022833"/>
    </source>
</evidence>
<dbReference type="PANTHER" id="PTHR11079:SF162">
    <property type="entry name" value="RIBOFLAVIN BIOSYNTHESIS PROTEIN PYRD, CHLOROPLASTIC"/>
    <property type="match status" value="1"/>
</dbReference>
<dbReference type="GO" id="GO:0009231">
    <property type="term" value="P:riboflavin biosynthetic process"/>
    <property type="evidence" value="ECO:0007669"/>
    <property type="project" value="UniProtKB-UniPathway"/>
</dbReference>
<dbReference type="InterPro" id="IPR016192">
    <property type="entry name" value="APOBEC/CMP_deaminase_Zn-bd"/>
</dbReference>
<dbReference type="PROSITE" id="PS00903">
    <property type="entry name" value="CYT_DCMP_DEAMINASES_1"/>
    <property type="match status" value="1"/>
</dbReference>
<sequence length="297" mass="31370">MASDVELAAMRHAITLSALGLGTTSPNPPVGCVILDQHGTTVGTGFHRRKGEPHAEVHALTTAGEAARGGTAVVTLEPCNHVGVTPACRQELLDAGISRVIIGVIDPTSRGEGGAAMLAAAGVQVETDVLRDEALTVLGPWLTATTRRRPYLTWAYAPNDRRHQAAEGHLLLHLRGGADLVVTDKTLDEGIPGGHAPGHFALPDEADIGVGLPQWLSAAYAVGVRSVLVIGHERGDALRPYMHAVDEVIIAAPRADPSQTLDTVDPHLPPIGFRLVDIATSAELLICRLQRHAREEM</sequence>
<proteinExistence type="predicted"/>
<dbReference type="PANTHER" id="PTHR11079">
    <property type="entry name" value="CYTOSINE DEAMINASE FAMILY MEMBER"/>
    <property type="match status" value="1"/>
</dbReference>
<dbReference type="OrthoDB" id="9800865at2"/>